<protein>
    <submittedName>
        <fullName evidence="1">Lactose 3-dehydrogenase subunit gamma LacC</fullName>
    </submittedName>
</protein>
<reference evidence="2" key="1">
    <citation type="journal article" date="2019" name="Int. J. Syst. Evol. Microbiol.">
        <title>The Global Catalogue of Microorganisms (GCM) 10K type strain sequencing project: providing services to taxonomists for standard genome sequencing and annotation.</title>
        <authorList>
            <consortium name="The Broad Institute Genomics Platform"/>
            <consortium name="The Broad Institute Genome Sequencing Center for Infectious Disease"/>
            <person name="Wu L."/>
            <person name="Ma J."/>
        </authorList>
    </citation>
    <scope>NUCLEOTIDE SEQUENCE [LARGE SCALE GENOMIC DNA]</scope>
    <source>
        <strain evidence="2">JCM 19134</strain>
    </source>
</reference>
<gene>
    <name evidence="1" type="primary">lacC_3</name>
    <name evidence="1" type="ORF">GCM10025791_47310</name>
</gene>
<dbReference type="EMBL" id="BAABLX010000079">
    <property type="protein sequence ID" value="GAA4960515.1"/>
    <property type="molecule type" value="Genomic_DNA"/>
</dbReference>
<dbReference type="Pfam" id="PF13618">
    <property type="entry name" value="Gluconate_2-dh3"/>
    <property type="match status" value="1"/>
</dbReference>
<accession>A0AAV3U9Q5</accession>
<dbReference type="InterPro" id="IPR027056">
    <property type="entry name" value="Gluconate_2DH_su3"/>
</dbReference>
<dbReference type="RefSeq" id="WP_345427872.1">
    <property type="nucleotide sequence ID" value="NZ_AP031496.1"/>
</dbReference>
<comment type="caution">
    <text evidence="1">The sequence shown here is derived from an EMBL/GenBank/DDBJ whole genome shotgun (WGS) entry which is preliminary data.</text>
</comment>
<proteinExistence type="predicted"/>
<evidence type="ECO:0000313" key="2">
    <source>
        <dbReference type="Proteomes" id="UP001409585"/>
    </source>
</evidence>
<dbReference type="Proteomes" id="UP001409585">
    <property type="component" value="Unassembled WGS sequence"/>
</dbReference>
<sequence>MTQSKHPPSPQRRALLQNLALGLGLASLSPALIRAAESASSGNTDASSVFTAEQYQFITQISDLLIPATDTAGAVGAGVPAFINHLVTNDFSSEHQQDFLLGLGVFQTEAAKRGKSFVTLSNKDQVKELTKLDKKAYRSKPPEWAEFYRELKSLVLFGYYTSEPGATQELIYSAVPGPYQGCVPYESIGRAWAT</sequence>
<dbReference type="InterPro" id="IPR006311">
    <property type="entry name" value="TAT_signal"/>
</dbReference>
<organism evidence="1 2">
    <name type="scientific">Halioxenophilus aromaticivorans</name>
    <dbReference type="NCBI Taxonomy" id="1306992"/>
    <lineage>
        <taxon>Bacteria</taxon>
        <taxon>Pseudomonadati</taxon>
        <taxon>Pseudomonadota</taxon>
        <taxon>Gammaproteobacteria</taxon>
        <taxon>Alteromonadales</taxon>
        <taxon>Alteromonadaceae</taxon>
        <taxon>Halioxenophilus</taxon>
    </lineage>
</organism>
<dbReference type="AlphaFoldDB" id="A0AAV3U9Q5"/>
<name>A0AAV3U9Q5_9ALTE</name>
<keyword evidence="2" id="KW-1185">Reference proteome</keyword>
<dbReference type="PROSITE" id="PS51318">
    <property type="entry name" value="TAT"/>
    <property type="match status" value="1"/>
</dbReference>
<evidence type="ECO:0000313" key="1">
    <source>
        <dbReference type="EMBL" id="GAA4960515.1"/>
    </source>
</evidence>